<keyword evidence="1" id="KW-0812">Transmembrane</keyword>
<reference evidence="2 3" key="1">
    <citation type="submission" date="2023-02" db="EMBL/GenBank/DDBJ databases">
        <title>Genome Sequence of L. cardiaca H63T.</title>
        <authorList>
            <person name="Lopez A.E."/>
            <person name="Cianciotto N.P."/>
        </authorList>
    </citation>
    <scope>NUCLEOTIDE SEQUENCE [LARGE SCALE GENOMIC DNA]</scope>
    <source>
        <strain evidence="2 3">H63</strain>
    </source>
</reference>
<keyword evidence="1" id="KW-1133">Transmembrane helix</keyword>
<accession>A0ABY8AUM1</accession>
<proteinExistence type="predicted"/>
<name>A0ABY8AUM1_9GAMM</name>
<protein>
    <submittedName>
        <fullName evidence="2">DUF4239 domain-containing protein</fullName>
    </submittedName>
</protein>
<evidence type="ECO:0000313" key="2">
    <source>
        <dbReference type="EMBL" id="WED44373.1"/>
    </source>
</evidence>
<dbReference type="Proteomes" id="UP001222087">
    <property type="component" value="Chromosome"/>
</dbReference>
<sequence>MTTSGIAFYFKKSSQSGDTRRGSSLLVGIVSGFYSIFLGFVIYLLWSDYQDARVTVVDETTKLYILTESSKDFPPEVAKQIRVNLVNYLTLVINDEWPSMKRGRESLNATEAIDQLYDTILAYRPSNNAAILYYDKALTALNAAIEDRNHRINMLDLAIPTSWYMMIFIGALFILIMSVFLLKNTLVNLLMHVFLCAFLAFYITAVTDLSYSFSGAVSNEPFKKLLINIKNPD</sequence>
<dbReference type="EMBL" id="CP119078">
    <property type="protein sequence ID" value="WED44373.1"/>
    <property type="molecule type" value="Genomic_DNA"/>
</dbReference>
<evidence type="ECO:0000256" key="1">
    <source>
        <dbReference type="SAM" id="Phobius"/>
    </source>
</evidence>
<evidence type="ECO:0000313" key="3">
    <source>
        <dbReference type="Proteomes" id="UP001222087"/>
    </source>
</evidence>
<organism evidence="2 3">
    <name type="scientific">Legionella cardiaca</name>
    <dbReference type="NCBI Taxonomy" id="1071983"/>
    <lineage>
        <taxon>Bacteria</taxon>
        <taxon>Pseudomonadati</taxon>
        <taxon>Pseudomonadota</taxon>
        <taxon>Gammaproteobacteria</taxon>
        <taxon>Legionellales</taxon>
        <taxon>Legionellaceae</taxon>
        <taxon>Legionella</taxon>
    </lineage>
</organism>
<keyword evidence="3" id="KW-1185">Reference proteome</keyword>
<feature type="transmembrane region" description="Helical" evidence="1">
    <location>
        <begin position="25"/>
        <end position="46"/>
    </location>
</feature>
<dbReference type="RefSeq" id="WP_275090190.1">
    <property type="nucleotide sequence ID" value="NZ_CP119078.1"/>
</dbReference>
<gene>
    <name evidence="2" type="ORF">PXX05_06185</name>
</gene>
<dbReference type="InterPro" id="IPR025333">
    <property type="entry name" value="DUF4239"/>
</dbReference>
<keyword evidence="1" id="KW-0472">Membrane</keyword>
<feature type="transmembrane region" description="Helical" evidence="1">
    <location>
        <begin position="189"/>
        <end position="213"/>
    </location>
</feature>
<feature type="transmembrane region" description="Helical" evidence="1">
    <location>
        <begin position="163"/>
        <end position="182"/>
    </location>
</feature>
<dbReference type="Pfam" id="PF14023">
    <property type="entry name" value="Bestrophin-like"/>
    <property type="match status" value="1"/>
</dbReference>